<evidence type="ECO:0000313" key="3">
    <source>
        <dbReference type="Proteomes" id="UP001222325"/>
    </source>
</evidence>
<dbReference type="AlphaFoldDB" id="A0AAD6UB43"/>
<evidence type="ECO:0000313" key="2">
    <source>
        <dbReference type="EMBL" id="KAJ7094698.1"/>
    </source>
</evidence>
<accession>A0AAD6UB43</accession>
<name>A0AAD6UB43_9AGAR</name>
<comment type="caution">
    <text evidence="2">The sequence shown here is derived from an EMBL/GenBank/DDBJ whole genome shotgun (WGS) entry which is preliminary data.</text>
</comment>
<gene>
    <name evidence="2" type="ORF">B0H15DRAFT_135443</name>
</gene>
<keyword evidence="3" id="KW-1185">Reference proteome</keyword>
<sequence>MSARKARSGGGANIALFGRRQRRRLERVCPTAGTRGAGVDLRGCAGGTCARDAARDVRARAFSANPTRPAATRFARPSSRRAGHNSRDGARDLRARAARLAFSDDPARPAAAAGLDSRVAGLARIVLGGGNARPWADSGSQRAFGAFGARAEVGRERGGGVVGVWVKRRRRGGSDSAVCGGETGARPRV</sequence>
<evidence type="ECO:0000256" key="1">
    <source>
        <dbReference type="SAM" id="MobiDB-lite"/>
    </source>
</evidence>
<organism evidence="2 3">
    <name type="scientific">Mycena belliarum</name>
    <dbReference type="NCBI Taxonomy" id="1033014"/>
    <lineage>
        <taxon>Eukaryota</taxon>
        <taxon>Fungi</taxon>
        <taxon>Dikarya</taxon>
        <taxon>Basidiomycota</taxon>
        <taxon>Agaricomycotina</taxon>
        <taxon>Agaricomycetes</taxon>
        <taxon>Agaricomycetidae</taxon>
        <taxon>Agaricales</taxon>
        <taxon>Marasmiineae</taxon>
        <taxon>Mycenaceae</taxon>
        <taxon>Mycena</taxon>
    </lineage>
</organism>
<reference evidence="2" key="1">
    <citation type="submission" date="2023-03" db="EMBL/GenBank/DDBJ databases">
        <title>Massive genome expansion in bonnet fungi (Mycena s.s.) driven by repeated elements and novel gene families across ecological guilds.</title>
        <authorList>
            <consortium name="Lawrence Berkeley National Laboratory"/>
            <person name="Harder C.B."/>
            <person name="Miyauchi S."/>
            <person name="Viragh M."/>
            <person name="Kuo A."/>
            <person name="Thoen E."/>
            <person name="Andreopoulos B."/>
            <person name="Lu D."/>
            <person name="Skrede I."/>
            <person name="Drula E."/>
            <person name="Henrissat B."/>
            <person name="Morin E."/>
            <person name="Kohler A."/>
            <person name="Barry K."/>
            <person name="LaButti K."/>
            <person name="Morin E."/>
            <person name="Salamov A."/>
            <person name="Lipzen A."/>
            <person name="Mereny Z."/>
            <person name="Hegedus B."/>
            <person name="Baldrian P."/>
            <person name="Stursova M."/>
            <person name="Weitz H."/>
            <person name="Taylor A."/>
            <person name="Grigoriev I.V."/>
            <person name="Nagy L.G."/>
            <person name="Martin F."/>
            <person name="Kauserud H."/>
        </authorList>
    </citation>
    <scope>NUCLEOTIDE SEQUENCE</scope>
    <source>
        <strain evidence="2">CBHHK173m</strain>
    </source>
</reference>
<proteinExistence type="predicted"/>
<feature type="region of interest" description="Disordered" evidence="1">
    <location>
        <begin position="64"/>
        <end position="90"/>
    </location>
</feature>
<protein>
    <submittedName>
        <fullName evidence="2">Uncharacterized protein</fullName>
    </submittedName>
</protein>
<dbReference type="Proteomes" id="UP001222325">
    <property type="component" value="Unassembled WGS sequence"/>
</dbReference>
<dbReference type="EMBL" id="JARJCN010000014">
    <property type="protein sequence ID" value="KAJ7094698.1"/>
    <property type="molecule type" value="Genomic_DNA"/>
</dbReference>